<reference evidence="1" key="1">
    <citation type="submission" date="2021-06" db="EMBL/GenBank/DDBJ databases">
        <authorList>
            <person name="Kallberg Y."/>
            <person name="Tangrot J."/>
            <person name="Rosling A."/>
        </authorList>
    </citation>
    <scope>NUCLEOTIDE SEQUENCE</scope>
    <source>
        <strain evidence="1">CL356</strain>
    </source>
</reference>
<comment type="caution">
    <text evidence="1">The sequence shown here is derived from an EMBL/GenBank/DDBJ whole genome shotgun (WGS) entry which is preliminary data.</text>
</comment>
<dbReference type="EMBL" id="CAJVPT010003520">
    <property type="protein sequence ID" value="CAG8496822.1"/>
    <property type="molecule type" value="Genomic_DNA"/>
</dbReference>
<gene>
    <name evidence="1" type="ORF">ACOLOM_LOCUS2619</name>
</gene>
<keyword evidence="2" id="KW-1185">Reference proteome</keyword>
<name>A0ACA9KW51_9GLOM</name>
<organism evidence="1 2">
    <name type="scientific">Acaulospora colombiana</name>
    <dbReference type="NCBI Taxonomy" id="27376"/>
    <lineage>
        <taxon>Eukaryota</taxon>
        <taxon>Fungi</taxon>
        <taxon>Fungi incertae sedis</taxon>
        <taxon>Mucoromycota</taxon>
        <taxon>Glomeromycotina</taxon>
        <taxon>Glomeromycetes</taxon>
        <taxon>Diversisporales</taxon>
        <taxon>Acaulosporaceae</taxon>
        <taxon>Acaulospora</taxon>
    </lineage>
</organism>
<protein>
    <submittedName>
        <fullName evidence="1">13874_t:CDS:1</fullName>
    </submittedName>
</protein>
<sequence>MQMEYEILEKNDSFEDETCVKESSHFEKASEFFSLLPILLKSADDSVQLDEKQDVEQERNLRKLISLIDPYQEQPFLLDPHLENMVKPMMELLRVYIKSANVHELTISKNITDYKVQVPGKVKRLFILMYYIMKIRGFKTVVKFFSHEVSDLEPTFYFLVALDPNDYTGWETRYVLLIWLSLICMIPFDLKTVDSLAVAGGNKFPLVDHMIDLAKFYLKVTGKERDGAAVFLSRLLTRRDIAEIYLADYIQWAQEAARNNKDVFTITGILTSLCAIYKLGQRQTLLPTLDIAWSCLFLLEDDGTFSKNTLVRKMLVKLAQRFGLCYLRPKVASWRYKRGNRSLKDNLGGTSKTERIDPSNIQESLKEDVEDEEEVPEQIEEIIEILLNGLRNKDTVVRWSAAKGLGRIAQRLPQELADDIIGSLLELFSENTYVRDGVLELSAVSDNTWHGVCLAVAELARRGLLLPERLTEVIPWVSRALKFDLKRGSHSIGTHVRDAMCYVCWSFARAYAPEDLAPHVAEIANSLVVVSLFDREVNVRRASSAAFQENVGRLGIFPHGIEIVTTADYFTVGNRVNAFLEISVKIAEFVEYRYHIIDHLSTITISNWDKNMRVLGSKALHNLTRLDLGYIVDRVLPRLISQATSPDMHTRHGALLAIGEVCLAWSELQGADKSWLKKHDSLVTDVSNIIGSLPRKVFTEFGSEVTVQAASTYIACLAKAGWPVTEEIVGLWKNVVYDLLSRKDEAGQEIAVRAVEALV</sequence>
<evidence type="ECO:0000313" key="1">
    <source>
        <dbReference type="EMBL" id="CAG8496822.1"/>
    </source>
</evidence>
<dbReference type="Proteomes" id="UP000789525">
    <property type="component" value="Unassembled WGS sequence"/>
</dbReference>
<evidence type="ECO:0000313" key="2">
    <source>
        <dbReference type="Proteomes" id="UP000789525"/>
    </source>
</evidence>
<feature type="non-terminal residue" evidence="1">
    <location>
        <position position="759"/>
    </location>
</feature>
<proteinExistence type="predicted"/>
<accession>A0ACA9KW51</accession>